<organism evidence="2 3">
    <name type="scientific">Rhizoctonia solani</name>
    <dbReference type="NCBI Taxonomy" id="456999"/>
    <lineage>
        <taxon>Eukaryota</taxon>
        <taxon>Fungi</taxon>
        <taxon>Dikarya</taxon>
        <taxon>Basidiomycota</taxon>
        <taxon>Agaricomycotina</taxon>
        <taxon>Agaricomycetes</taxon>
        <taxon>Cantharellales</taxon>
        <taxon>Ceratobasidiaceae</taxon>
        <taxon>Rhizoctonia</taxon>
    </lineage>
</organism>
<dbReference type="EMBL" id="CAJMWT010009789">
    <property type="protein sequence ID" value="CAE6539813.1"/>
    <property type="molecule type" value="Genomic_DNA"/>
</dbReference>
<dbReference type="Proteomes" id="UP000663843">
    <property type="component" value="Unassembled WGS sequence"/>
</dbReference>
<dbReference type="AlphaFoldDB" id="A0A8H3HQW6"/>
<reference evidence="2" key="1">
    <citation type="submission" date="2021-01" db="EMBL/GenBank/DDBJ databases">
        <authorList>
            <person name="Kaushik A."/>
        </authorList>
    </citation>
    <scope>NUCLEOTIDE SEQUENCE</scope>
    <source>
        <strain evidence="2">AG2-2IIIB</strain>
    </source>
</reference>
<accession>A0A8H3HQW6</accession>
<feature type="region of interest" description="Disordered" evidence="1">
    <location>
        <begin position="195"/>
        <end position="226"/>
    </location>
</feature>
<comment type="caution">
    <text evidence="2">The sequence shown here is derived from an EMBL/GenBank/DDBJ whole genome shotgun (WGS) entry which is preliminary data.</text>
</comment>
<gene>
    <name evidence="2" type="ORF">RDB_LOCUS194531</name>
</gene>
<name>A0A8H3HQW6_9AGAM</name>
<protein>
    <submittedName>
        <fullName evidence="2">Uncharacterized protein</fullName>
    </submittedName>
</protein>
<proteinExistence type="predicted"/>
<evidence type="ECO:0000313" key="3">
    <source>
        <dbReference type="Proteomes" id="UP000663843"/>
    </source>
</evidence>
<evidence type="ECO:0000256" key="1">
    <source>
        <dbReference type="SAM" id="MobiDB-lite"/>
    </source>
</evidence>
<evidence type="ECO:0000313" key="2">
    <source>
        <dbReference type="EMBL" id="CAE6539813.1"/>
    </source>
</evidence>
<sequence length="268" mass="30042">MQSTDYLHGFPPGYFLIKATNSSNSGKNMLLDVSRSERQPGVELVLWIDETQSLWPFGDNWNDHQVFFMCQDGILRSKATGHPIGCKFDDETGALKLVTQSPRPFNHRSHRLCHFSYDLQSKSIIMHLPDEKPVAQICGLKRYESGDSGICVAVTSGDDASCYGGTEVDPGSHVLEFVPKGHRYRKLSQVFTGILESPGDETRSRKPSSSIIPESSAEEADADDSWQKGREIRMVRRHGCTTRFQEWDIIPLGSPSCDESDDEWSVID</sequence>